<dbReference type="EMBL" id="JAUESC010000385">
    <property type="protein sequence ID" value="KAK0579901.1"/>
    <property type="molecule type" value="Genomic_DNA"/>
</dbReference>
<evidence type="ECO:0000313" key="2">
    <source>
        <dbReference type="Proteomes" id="UP001168877"/>
    </source>
</evidence>
<organism evidence="1 2">
    <name type="scientific">Acer saccharum</name>
    <name type="common">Sugar maple</name>
    <dbReference type="NCBI Taxonomy" id="4024"/>
    <lineage>
        <taxon>Eukaryota</taxon>
        <taxon>Viridiplantae</taxon>
        <taxon>Streptophyta</taxon>
        <taxon>Embryophyta</taxon>
        <taxon>Tracheophyta</taxon>
        <taxon>Spermatophyta</taxon>
        <taxon>Magnoliopsida</taxon>
        <taxon>eudicotyledons</taxon>
        <taxon>Gunneridae</taxon>
        <taxon>Pentapetalae</taxon>
        <taxon>rosids</taxon>
        <taxon>malvids</taxon>
        <taxon>Sapindales</taxon>
        <taxon>Sapindaceae</taxon>
        <taxon>Hippocastanoideae</taxon>
        <taxon>Acereae</taxon>
        <taxon>Acer</taxon>
    </lineage>
</organism>
<reference evidence="1" key="2">
    <citation type="submission" date="2023-06" db="EMBL/GenBank/DDBJ databases">
        <authorList>
            <person name="Swenson N.G."/>
            <person name="Wegrzyn J.L."/>
            <person name="Mcevoy S.L."/>
        </authorList>
    </citation>
    <scope>NUCLEOTIDE SEQUENCE</scope>
    <source>
        <strain evidence="1">NS2018</strain>
        <tissue evidence="1">Leaf</tissue>
    </source>
</reference>
<gene>
    <name evidence="1" type="ORF">LWI29_033241</name>
</gene>
<protein>
    <submittedName>
        <fullName evidence="1">Uncharacterized protein</fullName>
    </submittedName>
</protein>
<proteinExistence type="predicted"/>
<evidence type="ECO:0000313" key="1">
    <source>
        <dbReference type="EMBL" id="KAK0579901.1"/>
    </source>
</evidence>
<dbReference type="Proteomes" id="UP001168877">
    <property type="component" value="Unassembled WGS sequence"/>
</dbReference>
<reference evidence="1" key="1">
    <citation type="journal article" date="2022" name="Plant J.">
        <title>Strategies of tolerance reflected in two North American maple genomes.</title>
        <authorList>
            <person name="McEvoy S.L."/>
            <person name="Sezen U.U."/>
            <person name="Trouern-Trend A."/>
            <person name="McMahon S.M."/>
            <person name="Schaberg P.G."/>
            <person name="Yang J."/>
            <person name="Wegrzyn J.L."/>
            <person name="Swenson N.G."/>
        </authorList>
    </citation>
    <scope>NUCLEOTIDE SEQUENCE</scope>
    <source>
        <strain evidence="1">NS2018</strain>
    </source>
</reference>
<accession>A0AA39RRY3</accession>
<sequence>MTPCKLKAIYLFAWTHSVSHVLSLFGVQNSWGSQFSSVPIESFWPIENWNRSQNQALQLVELAIFRNSSNKIKISVVLGGGLIVWSSTLGGILSKFTFGEGNCVVDYIANIGLGLHSYTWWNSFN</sequence>
<keyword evidence="2" id="KW-1185">Reference proteome</keyword>
<dbReference type="AlphaFoldDB" id="A0AA39RRY3"/>
<name>A0AA39RRY3_ACESA</name>
<comment type="caution">
    <text evidence="1">The sequence shown here is derived from an EMBL/GenBank/DDBJ whole genome shotgun (WGS) entry which is preliminary data.</text>
</comment>